<dbReference type="SMART" id="SM00228">
    <property type="entry name" value="PDZ"/>
    <property type="match status" value="1"/>
</dbReference>
<feature type="domain" description="PDZ" evidence="1">
    <location>
        <begin position="483"/>
        <end position="569"/>
    </location>
</feature>
<proteinExistence type="predicted"/>
<dbReference type="Pfam" id="PF05299">
    <property type="entry name" value="Peptidase_M61"/>
    <property type="match status" value="1"/>
</dbReference>
<dbReference type="SUPFAM" id="SSF55486">
    <property type="entry name" value="Metalloproteases ('zincins'), catalytic domain"/>
    <property type="match status" value="1"/>
</dbReference>
<dbReference type="Gene3D" id="1.10.390.10">
    <property type="entry name" value="Neutral Protease Domain 2"/>
    <property type="match status" value="1"/>
</dbReference>
<evidence type="ECO:0000313" key="3">
    <source>
        <dbReference type="Proteomes" id="UP001198701"/>
    </source>
</evidence>
<dbReference type="InterPro" id="IPR040756">
    <property type="entry name" value="Peptidase_M61_N"/>
</dbReference>
<gene>
    <name evidence="2" type="ORF">LMJ30_01270</name>
</gene>
<accession>A0ABS8IQP2</accession>
<reference evidence="2 3" key="1">
    <citation type="submission" date="2021-11" db="EMBL/GenBank/DDBJ databases">
        <authorList>
            <person name="Huq M.A."/>
        </authorList>
    </citation>
    <scope>NUCLEOTIDE SEQUENCE [LARGE SCALE GENOMIC DNA]</scope>
    <source>
        <strain evidence="2 3">MAHUQ-52</strain>
    </source>
</reference>
<evidence type="ECO:0000313" key="2">
    <source>
        <dbReference type="EMBL" id="MCC6069589.1"/>
    </source>
</evidence>
<dbReference type="SUPFAM" id="SSF50156">
    <property type="entry name" value="PDZ domain-like"/>
    <property type="match status" value="1"/>
</dbReference>
<dbReference type="InterPro" id="IPR007963">
    <property type="entry name" value="Peptidase_M61_catalytic"/>
</dbReference>
<keyword evidence="3" id="KW-1185">Reference proteome</keyword>
<dbReference type="PIRSF" id="PIRSF016493">
    <property type="entry name" value="Glycyl_aminpptds"/>
    <property type="match status" value="1"/>
</dbReference>
<organism evidence="2 3">
    <name type="scientific">Massilia agrisoli</name>
    <dbReference type="NCBI Taxonomy" id="2892444"/>
    <lineage>
        <taxon>Bacteria</taxon>
        <taxon>Pseudomonadati</taxon>
        <taxon>Pseudomonadota</taxon>
        <taxon>Betaproteobacteria</taxon>
        <taxon>Burkholderiales</taxon>
        <taxon>Oxalobacteraceae</taxon>
        <taxon>Telluria group</taxon>
        <taxon>Massilia</taxon>
    </lineage>
</organism>
<dbReference type="Gene3D" id="2.60.40.3650">
    <property type="match status" value="1"/>
</dbReference>
<dbReference type="InterPro" id="IPR027268">
    <property type="entry name" value="Peptidase_M4/M1_CTD_sf"/>
</dbReference>
<dbReference type="InterPro" id="IPR036034">
    <property type="entry name" value="PDZ_sf"/>
</dbReference>
<evidence type="ECO:0000259" key="1">
    <source>
        <dbReference type="SMART" id="SM00228"/>
    </source>
</evidence>
<dbReference type="EMBL" id="JAJHPV010000002">
    <property type="protein sequence ID" value="MCC6069589.1"/>
    <property type="molecule type" value="Genomic_DNA"/>
</dbReference>
<name>A0ABS8IQP2_9BURK</name>
<dbReference type="Proteomes" id="UP001198701">
    <property type="component" value="Unassembled WGS sequence"/>
</dbReference>
<dbReference type="Gene3D" id="2.30.42.10">
    <property type="match status" value="1"/>
</dbReference>
<dbReference type="Pfam" id="PF13180">
    <property type="entry name" value="PDZ_2"/>
    <property type="match status" value="1"/>
</dbReference>
<sequence length="605" mass="66533">MKKTSAKKTPAIQYTIIPKNLAGHLFDVTVTVAAPAPDGQEFALPAWIPGSYMIREFARNIVQIRAESNGKSVALTKVDKHTWRAAPVAGPLTLLYEVYAWDLSVRAAHLDQTHGFFNGTSVFLRVAGQEDLAHEVDIQRPLDPAATTWRVATAMAELGARRYGFGTYVASNYDELIDHPVEMGDFALGTFKAHGVPHDIVITGRVPNLDMARLQSDLKTLCETQVAFFEPRTKRAPMDRYVFLTMAVGDGYGGLEHRASTALICNRNDLPSTNAPKFSEPGDGYVKFLGLCSHEYFHTWNVKRIKPAAFAPYDLQAETYTPLLWLFEGFTSYYDDLLLLRSGLITEAVYLKLLGKSIGGVLRGSGRTKQSVADSSFDAWSKYYRQDENAPNAIVSYYGKGSLIALAFDLTIRAKTEGRKSLDDIMLALWQRFGHDFYPSVGRGVTEAEVEALFDEVSGLKLKPMFERYVRGTEDLPLAKLYAPFGVKLTDERKNAKPSLDASIGREGADCKLSQVHEGGAAHAAGLSAGDLLVAVDGLRVAGNPNNLDGLLSRFKVGDTVTVHAFRRDELMTFDVVLQGDRVPTVTLAAPEKKVKGLMRPSAAR</sequence>
<comment type="caution">
    <text evidence="2">The sequence shown here is derived from an EMBL/GenBank/DDBJ whole genome shotgun (WGS) entry which is preliminary data.</text>
</comment>
<dbReference type="Pfam" id="PF17899">
    <property type="entry name" value="Peptidase_M61_N"/>
    <property type="match status" value="1"/>
</dbReference>
<protein>
    <submittedName>
        <fullName evidence="2">PDZ domain-containing protein</fullName>
    </submittedName>
</protein>
<dbReference type="RefSeq" id="WP_229430520.1">
    <property type="nucleotide sequence ID" value="NZ_JAJHPV010000002.1"/>
</dbReference>
<dbReference type="InterPro" id="IPR001478">
    <property type="entry name" value="PDZ"/>
</dbReference>
<dbReference type="InterPro" id="IPR024191">
    <property type="entry name" value="Peptidase_M61"/>
</dbReference>